<organism evidence="2 3">
    <name type="scientific">Phaeodactylibacter xiamenensis</name>
    <dbReference type="NCBI Taxonomy" id="1524460"/>
    <lineage>
        <taxon>Bacteria</taxon>
        <taxon>Pseudomonadati</taxon>
        <taxon>Bacteroidota</taxon>
        <taxon>Saprospiria</taxon>
        <taxon>Saprospirales</taxon>
        <taxon>Haliscomenobacteraceae</taxon>
        <taxon>Phaeodactylibacter</taxon>
    </lineage>
</organism>
<keyword evidence="3" id="KW-1185">Reference proteome</keyword>
<dbReference type="Pfam" id="PF10504">
    <property type="entry name" value="DUF2452"/>
    <property type="match status" value="1"/>
</dbReference>
<dbReference type="STRING" id="1524460.IX84_28135"/>
<feature type="coiled-coil region" evidence="1">
    <location>
        <begin position="52"/>
        <end position="79"/>
    </location>
</feature>
<accession>A0A098RZR6</accession>
<dbReference type="RefSeq" id="WP_044228513.1">
    <property type="nucleotide sequence ID" value="NZ_JBKAGJ010000004.1"/>
</dbReference>
<reference evidence="2 3" key="1">
    <citation type="journal article" date="2014" name="Int. J. Syst. Evol. Microbiol.">
        <title>Phaeodactylibacter xiamenensis gen. nov., sp. nov., a member of the family Saprospiraceae isolated from the marine alga Phaeodactylum tricornutum.</title>
        <authorList>
            <person name="Chen Z.Jr."/>
            <person name="Lei X."/>
            <person name="Lai Q."/>
            <person name="Li Y."/>
            <person name="Zhang B."/>
            <person name="Zhang J."/>
            <person name="Zhang H."/>
            <person name="Yang L."/>
            <person name="Zheng W."/>
            <person name="Tian Y."/>
            <person name="Yu Z."/>
            <person name="Xu H.Jr."/>
            <person name="Zheng T."/>
        </authorList>
    </citation>
    <scope>NUCLEOTIDE SEQUENCE [LARGE SCALE GENOMIC DNA]</scope>
    <source>
        <strain evidence="2 3">KD52</strain>
    </source>
</reference>
<evidence type="ECO:0000256" key="1">
    <source>
        <dbReference type="SAM" id="Coils"/>
    </source>
</evidence>
<evidence type="ECO:0008006" key="4">
    <source>
        <dbReference type="Google" id="ProtNLM"/>
    </source>
</evidence>
<dbReference type="Proteomes" id="UP000029736">
    <property type="component" value="Unassembled WGS sequence"/>
</dbReference>
<gene>
    <name evidence="2" type="ORF">IX84_28135</name>
</gene>
<comment type="caution">
    <text evidence="2">The sequence shown here is derived from an EMBL/GenBank/DDBJ whole genome shotgun (WGS) entry which is preliminary data.</text>
</comment>
<keyword evidence="1" id="KW-0175">Coiled coil</keyword>
<evidence type="ECO:0000313" key="3">
    <source>
        <dbReference type="Proteomes" id="UP000029736"/>
    </source>
</evidence>
<protein>
    <recommendedName>
        <fullName evidence="4">DUF2452 domain-containing protein</fullName>
    </recommendedName>
</protein>
<name>A0A098RZR6_9BACT</name>
<sequence length="156" mass="17976">MSEKKEEFVNPIDPDKIAENPHNLPYAHTVSGVEIKPIDKGKVKGRAVKAMYKQSDMQLEQIRKQIELLAQQAKGIQDRISISEQIYNAQMNFEPLIGFVYHLYERRDGSEYVLSMVSPEEWGPNPPYRFVATVELLADHTWDVLRKASETDEDEV</sequence>
<dbReference type="EMBL" id="JPOS01000090">
    <property type="protein sequence ID" value="KGE85370.1"/>
    <property type="molecule type" value="Genomic_DNA"/>
</dbReference>
<dbReference type="InterPro" id="IPR019534">
    <property type="entry name" value="DUF2452"/>
</dbReference>
<evidence type="ECO:0000313" key="2">
    <source>
        <dbReference type="EMBL" id="KGE85370.1"/>
    </source>
</evidence>
<proteinExistence type="predicted"/>
<dbReference type="AlphaFoldDB" id="A0A098RZR6"/>
<dbReference type="OrthoDB" id="662061at2"/>